<dbReference type="InterPro" id="IPR050712">
    <property type="entry name" value="NAD(P)H-dep_reductase"/>
</dbReference>
<dbReference type="Pfam" id="PF03358">
    <property type="entry name" value="FMN_red"/>
    <property type="match status" value="1"/>
</dbReference>
<dbReference type="PANTHER" id="PTHR30543">
    <property type="entry name" value="CHROMATE REDUCTASE"/>
    <property type="match status" value="1"/>
</dbReference>
<evidence type="ECO:0000259" key="1">
    <source>
        <dbReference type="Pfam" id="PF03358"/>
    </source>
</evidence>
<reference evidence="3" key="1">
    <citation type="journal article" date="2019" name="Int. J. Syst. Evol. Microbiol.">
        <title>The Global Catalogue of Microorganisms (GCM) 10K type strain sequencing project: providing services to taxonomists for standard genome sequencing and annotation.</title>
        <authorList>
            <consortium name="The Broad Institute Genomics Platform"/>
            <consortium name="The Broad Institute Genome Sequencing Center for Infectious Disease"/>
            <person name="Wu L."/>
            <person name="Ma J."/>
        </authorList>
    </citation>
    <scope>NUCLEOTIDE SEQUENCE [LARGE SCALE GENOMIC DNA]</scope>
    <source>
        <strain evidence="3">JCM 18302</strain>
    </source>
</reference>
<feature type="domain" description="NADPH-dependent FMN reductase-like" evidence="1">
    <location>
        <begin position="1"/>
        <end position="142"/>
    </location>
</feature>
<comment type="caution">
    <text evidence="2">The sequence shown here is derived from an EMBL/GenBank/DDBJ whole genome shotgun (WGS) entry which is preliminary data.</text>
</comment>
<organism evidence="2 3">
    <name type="scientific">Pseudonocardia adelaidensis</name>
    <dbReference type="NCBI Taxonomy" id="648754"/>
    <lineage>
        <taxon>Bacteria</taxon>
        <taxon>Bacillati</taxon>
        <taxon>Actinomycetota</taxon>
        <taxon>Actinomycetes</taxon>
        <taxon>Pseudonocardiales</taxon>
        <taxon>Pseudonocardiaceae</taxon>
        <taxon>Pseudonocardia</taxon>
    </lineage>
</organism>
<accession>A0ABP9NI04</accession>
<dbReference type="Gene3D" id="3.40.50.360">
    <property type="match status" value="1"/>
</dbReference>
<dbReference type="SUPFAM" id="SSF52218">
    <property type="entry name" value="Flavoproteins"/>
    <property type="match status" value="1"/>
</dbReference>
<keyword evidence="3" id="KW-1185">Reference proteome</keyword>
<name>A0ABP9NI04_9PSEU</name>
<dbReference type="EMBL" id="BAABJO010000009">
    <property type="protein sequence ID" value="GAA5121060.1"/>
    <property type="molecule type" value="Genomic_DNA"/>
</dbReference>
<proteinExistence type="predicted"/>
<sequence>MLLLGISGSLRRGSHNRRLLDAAAGHLPASVTMRVFDGLAEIPPYSEDEDAPAAVQRLRAALAGADGLLFATPEYNGSVPGQLKNALDWASRPFPDNALRGRPAVVVGASTGLFGAVWAQAELRKVLRTAGADVLDDELPIGMADVAFTPDGALADPEQAAALGRVVDRLLQHAGGRIGPAGLSRC</sequence>
<protein>
    <submittedName>
        <fullName evidence="2">NAD(P)H-dependent oxidoreductase</fullName>
    </submittedName>
</protein>
<dbReference type="InterPro" id="IPR029039">
    <property type="entry name" value="Flavoprotein-like_sf"/>
</dbReference>
<dbReference type="RefSeq" id="WP_345605579.1">
    <property type="nucleotide sequence ID" value="NZ_BAABJO010000009.1"/>
</dbReference>
<dbReference type="Proteomes" id="UP001500804">
    <property type="component" value="Unassembled WGS sequence"/>
</dbReference>
<evidence type="ECO:0000313" key="3">
    <source>
        <dbReference type="Proteomes" id="UP001500804"/>
    </source>
</evidence>
<gene>
    <name evidence="2" type="ORF">GCM10023320_29290</name>
</gene>
<dbReference type="InterPro" id="IPR005025">
    <property type="entry name" value="FMN_Rdtase-like_dom"/>
</dbReference>
<dbReference type="PANTHER" id="PTHR30543:SF21">
    <property type="entry name" value="NAD(P)H-DEPENDENT FMN REDUCTASE LOT6"/>
    <property type="match status" value="1"/>
</dbReference>
<evidence type="ECO:0000313" key="2">
    <source>
        <dbReference type="EMBL" id="GAA5121060.1"/>
    </source>
</evidence>